<keyword evidence="2" id="KW-1185">Reference proteome</keyword>
<reference evidence="2" key="1">
    <citation type="journal article" date="2019" name="Int. J. Syst. Evol. Microbiol.">
        <title>The Global Catalogue of Microorganisms (GCM) 10K type strain sequencing project: providing services to taxonomists for standard genome sequencing and annotation.</title>
        <authorList>
            <consortium name="The Broad Institute Genomics Platform"/>
            <consortium name="The Broad Institute Genome Sequencing Center for Infectious Disease"/>
            <person name="Wu L."/>
            <person name="Ma J."/>
        </authorList>
    </citation>
    <scope>NUCLEOTIDE SEQUENCE [LARGE SCALE GENOMIC DNA]</scope>
    <source>
        <strain evidence="2">JCM 17326</strain>
    </source>
</reference>
<name>A0ABP6VQB5_9ACTN</name>
<dbReference type="EMBL" id="BAABDQ010000003">
    <property type="protein sequence ID" value="GAA3537147.1"/>
    <property type="molecule type" value="Genomic_DNA"/>
</dbReference>
<sequence length="434" mass="46916">MTFSNVALNASKFCLVYTSSGVAMPLANGVHKVDFKANVKHTAELYLDGVRFTPSPALVVAAGATGQIRLPVPNDGRHHFVKVVDTKTSSASSAEIEVWSGCVGVVYFVVSTVTQNPATNEQLVDVRMTNSGQVSQAYTTRLLLDGKTVGTQITLNPGQQETRRITIPADSANHVISGEVRIGSAFADDVCLWYVIKGNAAPPVPPDPSDNASQFVPGETVIIQSAVTSTPLATDGSEWVLVEISPRDANTWTPAGTEGGFITPQEDGTWSASIPTNATAFPVGSEWDVRARRFRDYQQSDEVIHYFDMVTGTVTQPPVDGGGTPQPTLNAPVITGPTNRDQWGGTWLTIYGTGTPGARVEFKTERVTAWGQTNYVPKATTVGSNGKWSTQVFAKKQAQPNSYKVLGYRGRIHKNALFSPWSNRLDVTWHHPRR</sequence>
<evidence type="ECO:0000313" key="2">
    <source>
        <dbReference type="Proteomes" id="UP001500630"/>
    </source>
</evidence>
<accession>A0ABP6VQB5</accession>
<dbReference type="RefSeq" id="WP_345559974.1">
    <property type="nucleotide sequence ID" value="NZ_BAABDQ010000003.1"/>
</dbReference>
<dbReference type="Proteomes" id="UP001500630">
    <property type="component" value="Unassembled WGS sequence"/>
</dbReference>
<organism evidence="1 2">
    <name type="scientific">Nonomuraea rosea</name>
    <dbReference type="NCBI Taxonomy" id="638574"/>
    <lineage>
        <taxon>Bacteria</taxon>
        <taxon>Bacillati</taxon>
        <taxon>Actinomycetota</taxon>
        <taxon>Actinomycetes</taxon>
        <taxon>Streptosporangiales</taxon>
        <taxon>Streptosporangiaceae</taxon>
        <taxon>Nonomuraea</taxon>
    </lineage>
</organism>
<protein>
    <submittedName>
        <fullName evidence="1">Uncharacterized protein</fullName>
    </submittedName>
</protein>
<proteinExistence type="predicted"/>
<evidence type="ECO:0000313" key="1">
    <source>
        <dbReference type="EMBL" id="GAA3537147.1"/>
    </source>
</evidence>
<comment type="caution">
    <text evidence="1">The sequence shown here is derived from an EMBL/GenBank/DDBJ whole genome shotgun (WGS) entry which is preliminary data.</text>
</comment>
<gene>
    <name evidence="1" type="ORF">GCM10022419_016210</name>
</gene>